<dbReference type="PANTHER" id="PTHR11945">
    <property type="entry name" value="MADS BOX PROTEIN"/>
    <property type="match status" value="1"/>
</dbReference>
<feature type="coiled-coil region" evidence="6">
    <location>
        <begin position="95"/>
        <end position="176"/>
    </location>
</feature>
<comment type="subcellular location">
    <subcellularLocation>
        <location evidence="1">Nucleus</location>
    </subcellularLocation>
</comment>
<organism evidence="8 10">
    <name type="scientific">Lithospermum erythrorhizon</name>
    <name type="common">Purple gromwell</name>
    <name type="synonym">Lithospermum officinale var. erythrorhizon</name>
    <dbReference type="NCBI Taxonomy" id="34254"/>
    <lineage>
        <taxon>Eukaryota</taxon>
        <taxon>Viridiplantae</taxon>
        <taxon>Streptophyta</taxon>
        <taxon>Embryophyta</taxon>
        <taxon>Tracheophyta</taxon>
        <taxon>Spermatophyta</taxon>
        <taxon>Magnoliopsida</taxon>
        <taxon>eudicotyledons</taxon>
        <taxon>Gunneridae</taxon>
        <taxon>Pentapetalae</taxon>
        <taxon>asterids</taxon>
        <taxon>lamiids</taxon>
        <taxon>Boraginales</taxon>
        <taxon>Boraginaceae</taxon>
        <taxon>Boraginoideae</taxon>
        <taxon>Lithospermeae</taxon>
        <taxon>Lithospermum</taxon>
    </lineage>
</organism>
<dbReference type="FunFam" id="3.40.1810.10:FF:000006">
    <property type="entry name" value="Agamous-like MADS-box protein AGL62"/>
    <property type="match status" value="1"/>
</dbReference>
<dbReference type="GO" id="GO:0045944">
    <property type="term" value="P:positive regulation of transcription by RNA polymerase II"/>
    <property type="evidence" value="ECO:0007669"/>
    <property type="project" value="InterPro"/>
</dbReference>
<evidence type="ECO:0000313" key="9">
    <source>
        <dbReference type="EMBL" id="GAA0187203.1"/>
    </source>
</evidence>
<evidence type="ECO:0000256" key="4">
    <source>
        <dbReference type="ARBA" id="ARBA00023163"/>
    </source>
</evidence>
<keyword evidence="3" id="KW-0238">DNA-binding</keyword>
<dbReference type="Proteomes" id="UP001454036">
    <property type="component" value="Unassembled WGS sequence"/>
</dbReference>
<dbReference type="Pfam" id="PF00319">
    <property type="entry name" value="SRF-TF"/>
    <property type="match status" value="1"/>
</dbReference>
<gene>
    <name evidence="8" type="ORF">LIER_19945</name>
    <name evidence="9" type="ORF">LIER_34491</name>
</gene>
<evidence type="ECO:0000256" key="2">
    <source>
        <dbReference type="ARBA" id="ARBA00023015"/>
    </source>
</evidence>
<dbReference type="InterPro" id="IPR002100">
    <property type="entry name" value="TF_MADSbox"/>
</dbReference>
<name>A0AAV3QNV6_LITER</name>
<evidence type="ECO:0000259" key="7">
    <source>
        <dbReference type="PROSITE" id="PS50066"/>
    </source>
</evidence>
<sequence length="185" mass="21892">MEQSTNNVEKKVKLGKRKIEIKKIENKTSRQVTYSKRRVGLFRKASELCVLCGAKIAIFVTSQKERLFTFAHPDVKSILNRFQKRDIYYNKYYQVENQEEDLNGVVGKLKFLEAEKSQLKELKKKELEKDDNSNNGFKKNIFWWEQDTSNMDLAELQQFRDAVEELRNNVKRKANEKLALEGYML</sequence>
<dbReference type="CDD" id="cd00265">
    <property type="entry name" value="MADS_MEF2_like"/>
    <property type="match status" value="1"/>
</dbReference>
<keyword evidence="10" id="KW-1185">Reference proteome</keyword>
<evidence type="ECO:0000313" key="10">
    <source>
        <dbReference type="Proteomes" id="UP001454036"/>
    </source>
</evidence>
<protein>
    <submittedName>
        <fullName evidence="8">MADS box transcription factor</fullName>
    </submittedName>
</protein>
<dbReference type="GO" id="GO:0046983">
    <property type="term" value="F:protein dimerization activity"/>
    <property type="evidence" value="ECO:0007669"/>
    <property type="project" value="InterPro"/>
</dbReference>
<dbReference type="GO" id="GO:0000981">
    <property type="term" value="F:DNA-binding transcription factor activity, RNA polymerase II-specific"/>
    <property type="evidence" value="ECO:0007669"/>
    <property type="project" value="TreeGrafter"/>
</dbReference>
<dbReference type="SMART" id="SM00432">
    <property type="entry name" value="MADS"/>
    <property type="match status" value="1"/>
</dbReference>
<dbReference type="InterPro" id="IPR033896">
    <property type="entry name" value="MEF2-like_N"/>
</dbReference>
<dbReference type="EMBL" id="BAABME010014473">
    <property type="protein sequence ID" value="GAA0187203.1"/>
    <property type="molecule type" value="Genomic_DNA"/>
</dbReference>
<evidence type="ECO:0000256" key="6">
    <source>
        <dbReference type="SAM" id="Coils"/>
    </source>
</evidence>
<keyword evidence="6" id="KW-0175">Coiled coil</keyword>
<dbReference type="PROSITE" id="PS50066">
    <property type="entry name" value="MADS_BOX_2"/>
    <property type="match status" value="1"/>
</dbReference>
<dbReference type="InterPro" id="IPR036879">
    <property type="entry name" value="TF_MADSbox_sf"/>
</dbReference>
<evidence type="ECO:0000256" key="3">
    <source>
        <dbReference type="ARBA" id="ARBA00023125"/>
    </source>
</evidence>
<reference evidence="8 10" key="1">
    <citation type="submission" date="2024-01" db="EMBL/GenBank/DDBJ databases">
        <title>The complete chloroplast genome sequence of Lithospermum erythrorhizon: insights into the phylogenetic relationship among Boraginaceae species and the maternal lineages of purple gromwells.</title>
        <authorList>
            <person name="Okada T."/>
            <person name="Watanabe K."/>
        </authorList>
    </citation>
    <scope>NUCLEOTIDE SEQUENCE [LARGE SCALE GENOMIC DNA]</scope>
</reference>
<dbReference type="GO" id="GO:0000978">
    <property type="term" value="F:RNA polymerase II cis-regulatory region sequence-specific DNA binding"/>
    <property type="evidence" value="ECO:0007669"/>
    <property type="project" value="TreeGrafter"/>
</dbReference>
<dbReference type="GO" id="GO:0005634">
    <property type="term" value="C:nucleus"/>
    <property type="evidence" value="ECO:0007669"/>
    <property type="project" value="UniProtKB-SubCell"/>
</dbReference>
<dbReference type="AlphaFoldDB" id="A0AAV3QNV6"/>
<keyword evidence="5" id="KW-0539">Nucleus</keyword>
<feature type="domain" description="MADS-box" evidence="7">
    <location>
        <begin position="14"/>
        <end position="74"/>
    </location>
</feature>
<dbReference type="PANTHER" id="PTHR11945:SF629">
    <property type="entry name" value="OS02G0164450 PROTEIN"/>
    <property type="match status" value="1"/>
</dbReference>
<dbReference type="PRINTS" id="PR00404">
    <property type="entry name" value="MADSDOMAIN"/>
</dbReference>
<evidence type="ECO:0000313" key="8">
    <source>
        <dbReference type="EMBL" id="GAA0164268.1"/>
    </source>
</evidence>
<dbReference type="SUPFAM" id="SSF55455">
    <property type="entry name" value="SRF-like"/>
    <property type="match status" value="1"/>
</dbReference>
<keyword evidence="2" id="KW-0805">Transcription regulation</keyword>
<dbReference type="EMBL" id="BAABME010004995">
    <property type="protein sequence ID" value="GAA0164268.1"/>
    <property type="molecule type" value="Genomic_DNA"/>
</dbReference>
<accession>A0AAV3QNV6</accession>
<evidence type="ECO:0000256" key="1">
    <source>
        <dbReference type="ARBA" id="ARBA00004123"/>
    </source>
</evidence>
<proteinExistence type="predicted"/>
<dbReference type="Gene3D" id="3.40.1810.10">
    <property type="entry name" value="Transcription factor, MADS-box"/>
    <property type="match status" value="1"/>
</dbReference>
<evidence type="ECO:0000256" key="5">
    <source>
        <dbReference type="ARBA" id="ARBA00023242"/>
    </source>
</evidence>
<keyword evidence="4" id="KW-0804">Transcription</keyword>
<comment type="caution">
    <text evidence="8">The sequence shown here is derived from an EMBL/GenBank/DDBJ whole genome shotgun (WGS) entry which is preliminary data.</text>
</comment>